<dbReference type="AlphaFoldDB" id="A0A0K3A5C4"/>
<dbReference type="InterPro" id="IPR024534">
    <property type="entry name" value="JetD_C"/>
</dbReference>
<name>A0A0K3A5C4_9XANT</name>
<dbReference type="EMBL" id="CXOK01000106">
    <property type="protein sequence ID" value="CTP91659.1"/>
    <property type="molecule type" value="Genomic_DNA"/>
</dbReference>
<dbReference type="Pfam" id="PF09983">
    <property type="entry name" value="JetD_C"/>
    <property type="match status" value="1"/>
</dbReference>
<dbReference type="RefSeq" id="WP_053841659.1">
    <property type="nucleotide sequence ID" value="NZ_CP076250.1"/>
</dbReference>
<accession>A0A0K3A5C4</accession>
<proteinExistence type="predicted"/>
<reference evidence="3 4" key="1">
    <citation type="submission" date="2015-07" db="EMBL/GenBank/DDBJ databases">
        <authorList>
            <person name="Noorani M."/>
        </authorList>
    </citation>
    <scope>NUCLEOTIDE SEQUENCE [LARGE SCALE GENOMIC DNA]</scope>
    <source>
        <strain evidence="3">LMG728</strain>
    </source>
</reference>
<dbReference type="PIRSF" id="PIRSF028408">
    <property type="entry name" value="UCP028408"/>
    <property type="match status" value="1"/>
</dbReference>
<dbReference type="Proteomes" id="UP000041247">
    <property type="component" value="Unassembled WGS sequence"/>
</dbReference>
<feature type="domain" description="DUF3322" evidence="2">
    <location>
        <begin position="12"/>
        <end position="190"/>
    </location>
</feature>
<dbReference type="Pfam" id="PF11795">
    <property type="entry name" value="DUF3322"/>
    <property type="match status" value="1"/>
</dbReference>
<feature type="domain" description="Wadjet protein JetD C-terminal" evidence="1">
    <location>
        <begin position="207"/>
        <end position="384"/>
    </location>
</feature>
<gene>
    <name evidence="3" type="ORF">XTPLMG728_2970</name>
</gene>
<dbReference type="InterPro" id="IPR024537">
    <property type="entry name" value="DUF3322"/>
</dbReference>
<evidence type="ECO:0000313" key="4">
    <source>
        <dbReference type="Proteomes" id="UP000041247"/>
    </source>
</evidence>
<evidence type="ECO:0008006" key="5">
    <source>
        <dbReference type="Google" id="ProtNLM"/>
    </source>
</evidence>
<evidence type="ECO:0000259" key="1">
    <source>
        <dbReference type="Pfam" id="PF09983"/>
    </source>
</evidence>
<evidence type="ECO:0000313" key="3">
    <source>
        <dbReference type="EMBL" id="CTP91659.1"/>
    </source>
</evidence>
<protein>
    <recommendedName>
        <fullName evidence="5">DUF3322 and DUF2220 domain-containing protein</fullName>
    </recommendedName>
</protein>
<dbReference type="InterPro" id="IPR014544">
    <property type="entry name" value="UCP028408"/>
</dbReference>
<organism evidence="3 4">
    <name type="scientific">Xanthomonas graminis pv. poae</name>
    <dbReference type="NCBI Taxonomy" id="227946"/>
    <lineage>
        <taxon>Bacteria</taxon>
        <taxon>Pseudomonadati</taxon>
        <taxon>Pseudomonadota</taxon>
        <taxon>Gammaproteobacteria</taxon>
        <taxon>Lysobacterales</taxon>
        <taxon>Lysobacteraceae</taxon>
        <taxon>Xanthomonas</taxon>
        <taxon>Xanthomonas translucens group</taxon>
        <taxon>Xanthomonas graminis</taxon>
    </lineage>
</organism>
<sequence length="402" mass="45341">MARANAMLLPDAALAALRGQWRLHRGAWLLGDAAPQPISLRMPTQAQASAGFDAFGAWLRAWRTTPLPGHVEWRDVKWSQLGLQCLPHAWQPNADEAALALGEHARWQRARQRSAALVARWPQALGFAARLRRQFDLLADAPEAEFLRLLAVVEWLHAHRDSGLFLRQLPIAGIDSKWIEPRRGVIADWLAGLRGIVEPRGFDSVSGLRRAPDRVRLRLLDPDLRARLGGLEDVQVPIAQIAALQLPVRQVLIVENRETGLACEDLPGTLLLMARGYAVDYVRAIDWLQALPLYYWGDIDTHGLAILHRLRRHAPRTVALLMDEATLRATPSELWGHERRQHRAQRLDALTAAEQALYTDLRTGRFGPAPRLEQERIAWNYAWPRIRAALAEERAEPCAIVR</sequence>
<evidence type="ECO:0000259" key="2">
    <source>
        <dbReference type="Pfam" id="PF11795"/>
    </source>
</evidence>